<evidence type="ECO:0000313" key="1">
    <source>
        <dbReference type="EMBL" id="RED98382.1"/>
    </source>
</evidence>
<dbReference type="EMBL" id="QREG01000010">
    <property type="protein sequence ID" value="RED98382.1"/>
    <property type="molecule type" value="Genomic_DNA"/>
</dbReference>
<sequence length="425" mass="48566">MIYSQLKQIIPLQIALTVLLLSSCEGDVDELEAEYSTDQVTSSNAPQLNETFEVGKPSNVNEKVYMHYLAWFGEGIGGRHWTDGTVSEPLIGYYDSQSWATHLYHILLSAAVGIDGAVINVRTEYDQQSFEKFIESIKRIDAIYPDFEYDISLSTDDQDATINSVTQRFSNIRDSIIPNTTHYLYKNGEPVIFIWDYAGNVSPQEYRNIANNVFYGSPVLLKNEIDVNAVPGQFVMNSYYPWIQGWASDGSEWGQTYLNWFYNTKIDFQLNNKVEFVTGAVWPGFDDRNVVWGQNRWIDRRGGQTYTDTWSFINNSFTGDIDWVILETWNDFNEGSELEPTTTDNYQYLGLTATHIASYKGEPSLIDSEQWMFKAAIKIYEAAKLIEDGDRDCSVFHPILEDAIEHYLKTNGQEAHDLAEQIILG</sequence>
<evidence type="ECO:0000313" key="2">
    <source>
        <dbReference type="Proteomes" id="UP000256779"/>
    </source>
</evidence>
<comment type="caution">
    <text evidence="1">The sequence shown here is derived from an EMBL/GenBank/DDBJ whole genome shotgun (WGS) entry which is preliminary data.</text>
</comment>
<dbReference type="OrthoDB" id="9816424at2"/>
<proteinExistence type="predicted"/>
<dbReference type="PROSITE" id="PS51257">
    <property type="entry name" value="PROKAR_LIPOPROTEIN"/>
    <property type="match status" value="1"/>
</dbReference>
<dbReference type="AlphaFoldDB" id="A0A3D9L204"/>
<dbReference type="Proteomes" id="UP000256779">
    <property type="component" value="Unassembled WGS sequence"/>
</dbReference>
<organism evidence="1 2">
    <name type="scientific">Marinoscillum furvescens DSM 4134</name>
    <dbReference type="NCBI Taxonomy" id="1122208"/>
    <lineage>
        <taxon>Bacteria</taxon>
        <taxon>Pseudomonadati</taxon>
        <taxon>Bacteroidota</taxon>
        <taxon>Cytophagia</taxon>
        <taxon>Cytophagales</taxon>
        <taxon>Reichenbachiellaceae</taxon>
        <taxon>Marinoscillum</taxon>
    </lineage>
</organism>
<dbReference type="Gene3D" id="3.20.20.80">
    <property type="entry name" value="Glycosidases"/>
    <property type="match status" value="1"/>
</dbReference>
<evidence type="ECO:0008006" key="3">
    <source>
        <dbReference type="Google" id="ProtNLM"/>
    </source>
</evidence>
<gene>
    <name evidence="1" type="ORF">C7460_11054</name>
</gene>
<protein>
    <recommendedName>
        <fullName evidence="3">Glycosyl hydrolase family 71</fullName>
    </recommendedName>
</protein>
<reference evidence="1 2" key="1">
    <citation type="submission" date="2018-07" db="EMBL/GenBank/DDBJ databases">
        <title>Genomic Encyclopedia of Type Strains, Phase IV (KMG-IV): sequencing the most valuable type-strain genomes for metagenomic binning, comparative biology and taxonomic classification.</title>
        <authorList>
            <person name="Goeker M."/>
        </authorList>
    </citation>
    <scope>NUCLEOTIDE SEQUENCE [LARGE SCALE GENOMIC DNA]</scope>
    <source>
        <strain evidence="1 2">DSM 4134</strain>
    </source>
</reference>
<accession>A0A3D9L204</accession>
<keyword evidence="2" id="KW-1185">Reference proteome</keyword>
<dbReference type="RefSeq" id="WP_147302931.1">
    <property type="nucleotide sequence ID" value="NZ_QREG01000010.1"/>
</dbReference>
<name>A0A3D9L204_MARFU</name>